<comment type="caution">
    <text evidence="1">The sequence shown here is derived from an EMBL/GenBank/DDBJ whole genome shotgun (WGS) entry which is preliminary data.</text>
</comment>
<dbReference type="AlphaFoldDB" id="A0A2G9GTI4"/>
<evidence type="ECO:0000313" key="1">
    <source>
        <dbReference type="EMBL" id="PIN08591.1"/>
    </source>
</evidence>
<dbReference type="Proteomes" id="UP000231279">
    <property type="component" value="Unassembled WGS sequence"/>
</dbReference>
<organism evidence="1 2">
    <name type="scientific">Handroanthus impetiginosus</name>
    <dbReference type="NCBI Taxonomy" id="429701"/>
    <lineage>
        <taxon>Eukaryota</taxon>
        <taxon>Viridiplantae</taxon>
        <taxon>Streptophyta</taxon>
        <taxon>Embryophyta</taxon>
        <taxon>Tracheophyta</taxon>
        <taxon>Spermatophyta</taxon>
        <taxon>Magnoliopsida</taxon>
        <taxon>eudicotyledons</taxon>
        <taxon>Gunneridae</taxon>
        <taxon>Pentapetalae</taxon>
        <taxon>asterids</taxon>
        <taxon>lamiids</taxon>
        <taxon>Lamiales</taxon>
        <taxon>Bignoniaceae</taxon>
        <taxon>Crescentiina</taxon>
        <taxon>Tabebuia alliance</taxon>
        <taxon>Handroanthus</taxon>
    </lineage>
</organism>
<dbReference type="InterPro" id="IPR040344">
    <property type="entry name" value="At3g17950-like"/>
</dbReference>
<dbReference type="EMBL" id="NKXS01003763">
    <property type="protein sequence ID" value="PIN08591.1"/>
    <property type="molecule type" value="Genomic_DNA"/>
</dbReference>
<dbReference type="PANTHER" id="PTHR33544">
    <property type="entry name" value="DUF4005 DOMAIN-CONTAINING PROTEIN-RELATED"/>
    <property type="match status" value="1"/>
</dbReference>
<evidence type="ECO:0000313" key="2">
    <source>
        <dbReference type="Proteomes" id="UP000231279"/>
    </source>
</evidence>
<sequence>MVLEGDERANGWPLGLGNISIRIRVVDASQGAAPPPPPPLRYAGRVLRSSSFSSFTSSNLDTESTASFFQDQSVSLGRLIGIKPPNKDQIGPDERSNYQGVPKCHEGLCAPLIHHVIGKMARSGSTSRR</sequence>
<reference evidence="2" key="1">
    <citation type="journal article" date="2018" name="Gigascience">
        <title>Genome assembly of the Pink Ipe (Handroanthus impetiginosus, Bignoniaceae), a highly valued, ecologically keystone Neotropical timber forest tree.</title>
        <authorList>
            <person name="Silva-Junior O.B."/>
            <person name="Grattapaglia D."/>
            <person name="Novaes E."/>
            <person name="Collevatti R.G."/>
        </authorList>
    </citation>
    <scope>NUCLEOTIDE SEQUENCE [LARGE SCALE GENOMIC DNA]</scope>
    <source>
        <strain evidence="2">cv. UFG-1</strain>
    </source>
</reference>
<proteinExistence type="predicted"/>
<gene>
    <name evidence="1" type="ORF">CDL12_18831</name>
</gene>
<keyword evidence="2" id="KW-1185">Reference proteome</keyword>
<dbReference type="OrthoDB" id="738796at2759"/>
<accession>A0A2G9GTI4</accession>
<dbReference type="PANTHER" id="PTHR33544:SF14">
    <property type="entry name" value="PROTEIN, PUTATIVE-RELATED"/>
    <property type="match status" value="1"/>
</dbReference>
<name>A0A2G9GTI4_9LAMI</name>
<protein>
    <submittedName>
        <fullName evidence="1">Uncharacterized protein</fullName>
    </submittedName>
</protein>